<reference evidence="7 8" key="1">
    <citation type="submission" date="2021-01" db="EMBL/GenBank/DDBJ databases">
        <title>Whole genome shotgun sequence of Microbispora amethystogenes NBRC 101907.</title>
        <authorList>
            <person name="Komaki H."/>
            <person name="Tamura T."/>
        </authorList>
    </citation>
    <scope>NUCLEOTIDE SEQUENCE [LARGE SCALE GENOMIC DNA]</scope>
    <source>
        <strain evidence="7 8">NBRC 101907</strain>
    </source>
</reference>
<dbReference type="PANTHER" id="PTHR11228">
    <property type="entry name" value="RADICAL SAM DOMAIN PROTEIN"/>
    <property type="match status" value="1"/>
</dbReference>
<keyword evidence="8" id="KW-1185">Reference proteome</keyword>
<dbReference type="PROSITE" id="PS51918">
    <property type="entry name" value="RADICAL_SAM"/>
    <property type="match status" value="1"/>
</dbReference>
<evidence type="ECO:0000256" key="5">
    <source>
        <dbReference type="SAM" id="MobiDB-lite"/>
    </source>
</evidence>
<dbReference type="SUPFAM" id="SSF102114">
    <property type="entry name" value="Radical SAM enzymes"/>
    <property type="match status" value="1"/>
</dbReference>
<gene>
    <name evidence="7" type="ORF">Mam01_46430</name>
</gene>
<evidence type="ECO:0000256" key="1">
    <source>
        <dbReference type="ARBA" id="ARBA00022691"/>
    </source>
</evidence>
<dbReference type="SFLD" id="SFLDS00029">
    <property type="entry name" value="Radical_SAM"/>
    <property type="match status" value="1"/>
</dbReference>
<dbReference type="InterPro" id="IPR013785">
    <property type="entry name" value="Aldolase_TIM"/>
</dbReference>
<dbReference type="EMBL" id="BOOB01000036">
    <property type="protein sequence ID" value="GIH34479.1"/>
    <property type="molecule type" value="Genomic_DNA"/>
</dbReference>
<name>A0ABQ4FI81_9ACTN</name>
<feature type="region of interest" description="Disordered" evidence="5">
    <location>
        <begin position="358"/>
        <end position="384"/>
    </location>
</feature>
<protein>
    <recommendedName>
        <fullName evidence="6">Radical SAM core domain-containing protein</fullName>
    </recommendedName>
</protein>
<proteinExistence type="predicted"/>
<dbReference type="Proteomes" id="UP000651728">
    <property type="component" value="Unassembled WGS sequence"/>
</dbReference>
<dbReference type="InterPro" id="IPR050377">
    <property type="entry name" value="Radical_SAM_PqqE_MftC-like"/>
</dbReference>
<dbReference type="Gene3D" id="3.20.20.70">
    <property type="entry name" value="Aldolase class I"/>
    <property type="match status" value="1"/>
</dbReference>
<dbReference type="Pfam" id="PF04055">
    <property type="entry name" value="Radical_SAM"/>
    <property type="match status" value="1"/>
</dbReference>
<evidence type="ECO:0000313" key="8">
    <source>
        <dbReference type="Proteomes" id="UP000651728"/>
    </source>
</evidence>
<evidence type="ECO:0000256" key="2">
    <source>
        <dbReference type="ARBA" id="ARBA00022723"/>
    </source>
</evidence>
<feature type="domain" description="Radical SAM core" evidence="6">
    <location>
        <begin position="14"/>
        <end position="218"/>
    </location>
</feature>
<dbReference type="InterPro" id="IPR007197">
    <property type="entry name" value="rSAM"/>
</dbReference>
<accession>A0ABQ4FI81</accession>
<dbReference type="PANTHER" id="PTHR11228:SF7">
    <property type="entry name" value="PQQA PEPTIDE CYCLASE"/>
    <property type="match status" value="1"/>
</dbReference>
<dbReference type="RefSeq" id="WP_204287287.1">
    <property type="nucleotide sequence ID" value="NZ_BAABEJ010000019.1"/>
</dbReference>
<comment type="caution">
    <text evidence="7">The sequence shown here is derived from an EMBL/GenBank/DDBJ whole genome shotgun (WGS) entry which is preliminary data.</text>
</comment>
<dbReference type="InterPro" id="IPR058240">
    <property type="entry name" value="rSAM_sf"/>
</dbReference>
<keyword evidence="3" id="KW-0408">Iron</keyword>
<dbReference type="CDD" id="cd01335">
    <property type="entry name" value="Radical_SAM"/>
    <property type="match status" value="1"/>
</dbReference>
<sequence>MASSSAAPAGHGLFHQGRTLSMMLTFACTAECSQCSTLSSPRNRDHLPAADALRAIDEAAELGFLNVVFTGGEATLRWDDLLTCIGRASGHGLRTRLVTNAHWALTPEAAETALDRLLDAGLDEINFSTGDEHARFVPLPRVAQAAAATARRGLTAHVMVELRQEREVTAARLLAEPAIQELEPEARALVRPSESPWMPVKPFKVERYPDGVASRREDLPKLAGCDSVLQTYTVQPNGRVAACCGLAMRLVPELNVGEVAGEHTLRTAIDEAEDDLLKLWLRAAGPEAILAWASDRDPEIAWEGMYGHRCQACLRLYKDPKVRAAIVDGYEEEIPAVVQAAWLKDRYVPSRLSELFGTTNDPTHPASLTPPEASATTEAEIADS</sequence>
<evidence type="ECO:0000313" key="7">
    <source>
        <dbReference type="EMBL" id="GIH34479.1"/>
    </source>
</evidence>
<keyword evidence="4" id="KW-0411">Iron-sulfur</keyword>
<keyword evidence="2" id="KW-0479">Metal-binding</keyword>
<evidence type="ECO:0000259" key="6">
    <source>
        <dbReference type="PROSITE" id="PS51918"/>
    </source>
</evidence>
<organism evidence="7 8">
    <name type="scientific">Microbispora amethystogenes</name>
    <dbReference type="NCBI Taxonomy" id="1427754"/>
    <lineage>
        <taxon>Bacteria</taxon>
        <taxon>Bacillati</taxon>
        <taxon>Actinomycetota</taxon>
        <taxon>Actinomycetes</taxon>
        <taxon>Streptosporangiales</taxon>
        <taxon>Streptosporangiaceae</taxon>
        <taxon>Microbispora</taxon>
    </lineage>
</organism>
<keyword evidence="1" id="KW-0949">S-adenosyl-L-methionine</keyword>
<evidence type="ECO:0000256" key="4">
    <source>
        <dbReference type="ARBA" id="ARBA00023014"/>
    </source>
</evidence>
<evidence type="ECO:0000256" key="3">
    <source>
        <dbReference type="ARBA" id="ARBA00023004"/>
    </source>
</evidence>